<evidence type="ECO:0000259" key="2">
    <source>
        <dbReference type="Pfam" id="PF00144"/>
    </source>
</evidence>
<comment type="caution">
    <text evidence="4">The sequence shown here is derived from an EMBL/GenBank/DDBJ whole genome shotgun (WGS) entry which is preliminary data.</text>
</comment>
<sequence length="801" mass="89268">MYRTTSKFYRIMIVSILLSSSFAAAFAQKKILFVTSNQEFYGNSKIAAANHFEEIVIPYHLFIKAGLSVDFVSPKGGAIPIGYINSSDSIQKKHLYDPFFMDKLKYTLKPSTINTDDYSAIFYTGGGAAMFGVAEDQTIQNIAREIYNKNGVVAAICHGTAGLAYLKDNSGNSLYSGKKITGFPNKFENKEAEYYKTFPFAIDEAIKTNDGNFVHSNEGWDSFTVVDGRFVTGQDPSSASKMAHQIIALIEANTPQIKKETIKNLDKVFSEWDNASHKPGVAAGLIKDGKVVSLKGFGSANVNHQLPVTIDTKFQIGMMSRQFTAFAVLLLEEQGKLSLADDVRKYIPKLPDYGHTITIKHLLSQSSGLADFSALKEIAGWRDKDFFTQQDALNLIFQQKKLGHVPGTKFSPTSSGLILLSEVIKQVTGQTLAAFSQQHIFLPLGMNNTFFLDDNETIIPHLAVSYQVGKDGLKHNPINYSITGTTNLYTSVADLSRWYLNFENPKAGSKKLIEKLTSAVTLNDGKTTYNPTAGKLLYGQQYQHAKRGIIKLWTYGLEGGYASNIFIFPKQNVTSFVLGNNNRYNGILAMGMATEVLGDIFPEPENIDFGKLKTLKLTRQQLEAYSGHYWDNERVAALRLYVENDTLRYQPLGGNNISSLVPLSENIFQMVVDGDGVIMVKFRKEGGTMKMIYTSGESDEYVYEVYNPKTYTTTSLNESTGTFYSDALKTTYTLHQNEKGLFTSNKNQSLIGFTPIQTDLFLSSARNIGSIRIARNKQKKIIGFYINSDRIKNLFFEKIKP</sequence>
<feature type="signal peptide" evidence="1">
    <location>
        <begin position="1"/>
        <end position="27"/>
    </location>
</feature>
<dbReference type="Gene3D" id="3.40.710.10">
    <property type="entry name" value="DD-peptidase/beta-lactamase superfamily"/>
    <property type="match status" value="1"/>
</dbReference>
<dbReference type="OrthoDB" id="9793489at2"/>
<evidence type="ECO:0000256" key="1">
    <source>
        <dbReference type="SAM" id="SignalP"/>
    </source>
</evidence>
<dbReference type="PANTHER" id="PTHR46825:SF9">
    <property type="entry name" value="BETA-LACTAMASE-RELATED DOMAIN-CONTAINING PROTEIN"/>
    <property type="match status" value="1"/>
</dbReference>
<dbReference type="PANTHER" id="PTHR46825">
    <property type="entry name" value="D-ALANYL-D-ALANINE-CARBOXYPEPTIDASE/ENDOPEPTIDASE AMPH"/>
    <property type="match status" value="1"/>
</dbReference>
<evidence type="ECO:0000313" key="5">
    <source>
        <dbReference type="Proteomes" id="UP000292884"/>
    </source>
</evidence>
<dbReference type="Pfam" id="PF00144">
    <property type="entry name" value="Beta-lactamase"/>
    <property type="match status" value="1"/>
</dbReference>
<dbReference type="EMBL" id="SJSK01000001">
    <property type="protein sequence ID" value="TCC94515.1"/>
    <property type="molecule type" value="Genomic_DNA"/>
</dbReference>
<evidence type="ECO:0008006" key="6">
    <source>
        <dbReference type="Google" id="ProtNLM"/>
    </source>
</evidence>
<dbReference type="SUPFAM" id="SSF52317">
    <property type="entry name" value="Class I glutamine amidotransferase-like"/>
    <property type="match status" value="1"/>
</dbReference>
<dbReference type="Gene3D" id="3.40.50.880">
    <property type="match status" value="1"/>
</dbReference>
<reference evidence="4 5" key="1">
    <citation type="submission" date="2019-02" db="EMBL/GenBank/DDBJ databases">
        <title>Pedobacter sp. RP-1-13 sp. nov., isolated from Arctic soil.</title>
        <authorList>
            <person name="Dahal R.H."/>
        </authorList>
    </citation>
    <scope>NUCLEOTIDE SEQUENCE [LARGE SCALE GENOMIC DNA]</scope>
    <source>
        <strain evidence="4 5">RP-1-13</strain>
    </source>
</reference>
<proteinExistence type="predicted"/>
<evidence type="ECO:0000259" key="3">
    <source>
        <dbReference type="Pfam" id="PF01965"/>
    </source>
</evidence>
<dbReference type="Pfam" id="PF01965">
    <property type="entry name" value="DJ-1_PfpI"/>
    <property type="match status" value="1"/>
</dbReference>
<name>A0A4R0N3Y7_9SPHI</name>
<dbReference type="SUPFAM" id="SSF56601">
    <property type="entry name" value="beta-lactamase/transpeptidase-like"/>
    <property type="match status" value="1"/>
</dbReference>
<dbReference type="InterPro" id="IPR029062">
    <property type="entry name" value="Class_I_gatase-like"/>
</dbReference>
<keyword evidence="1" id="KW-0732">Signal</keyword>
<dbReference type="CDD" id="cd03141">
    <property type="entry name" value="GATase1_Hsp31_like"/>
    <property type="match status" value="1"/>
</dbReference>
<feature type="chain" id="PRO_5020959140" description="CubicO group peptidase, beta-lactamase class C family" evidence="1">
    <location>
        <begin position="28"/>
        <end position="801"/>
    </location>
</feature>
<dbReference type="InterPro" id="IPR002818">
    <property type="entry name" value="DJ-1/PfpI"/>
</dbReference>
<feature type="domain" description="Beta-lactamase-related" evidence="2">
    <location>
        <begin position="266"/>
        <end position="583"/>
    </location>
</feature>
<dbReference type="InterPro" id="IPR012338">
    <property type="entry name" value="Beta-lactam/transpept-like"/>
</dbReference>
<dbReference type="InterPro" id="IPR001466">
    <property type="entry name" value="Beta-lactam-related"/>
</dbReference>
<gene>
    <name evidence="4" type="ORF">EZ428_07020</name>
</gene>
<feature type="domain" description="DJ-1/PfpI" evidence="3">
    <location>
        <begin position="54"/>
        <end position="248"/>
    </location>
</feature>
<dbReference type="RefSeq" id="WP_131552374.1">
    <property type="nucleotide sequence ID" value="NZ_SJSK01000001.1"/>
</dbReference>
<accession>A0A4R0N3Y7</accession>
<evidence type="ECO:0000313" key="4">
    <source>
        <dbReference type="EMBL" id="TCC94515.1"/>
    </source>
</evidence>
<dbReference type="AlphaFoldDB" id="A0A4R0N3Y7"/>
<keyword evidence="5" id="KW-1185">Reference proteome</keyword>
<dbReference type="InterPro" id="IPR050491">
    <property type="entry name" value="AmpC-like"/>
</dbReference>
<dbReference type="Proteomes" id="UP000292884">
    <property type="component" value="Unassembled WGS sequence"/>
</dbReference>
<organism evidence="4 5">
    <name type="scientific">Pedobacter frigiditerrae</name>
    <dbReference type="NCBI Taxonomy" id="2530452"/>
    <lineage>
        <taxon>Bacteria</taxon>
        <taxon>Pseudomonadati</taxon>
        <taxon>Bacteroidota</taxon>
        <taxon>Sphingobacteriia</taxon>
        <taxon>Sphingobacteriales</taxon>
        <taxon>Sphingobacteriaceae</taxon>
        <taxon>Pedobacter</taxon>
    </lineage>
</organism>
<protein>
    <recommendedName>
        <fullName evidence="6">CubicO group peptidase, beta-lactamase class C family</fullName>
    </recommendedName>
</protein>